<dbReference type="STRING" id="1548018.LS64_14325"/>
<organism evidence="2 3">
    <name type="scientific">Helicobacter saguini</name>
    <dbReference type="NCBI Taxonomy" id="1548018"/>
    <lineage>
        <taxon>Bacteria</taxon>
        <taxon>Pseudomonadati</taxon>
        <taxon>Campylobacterota</taxon>
        <taxon>Epsilonproteobacteria</taxon>
        <taxon>Campylobacterales</taxon>
        <taxon>Helicobacteraceae</taxon>
        <taxon>Helicobacter</taxon>
    </lineage>
</organism>
<reference evidence="2 3" key="2">
    <citation type="journal article" date="2016" name="Infect. Immun.">
        <title>Helicobacter saguini, a Novel Helicobacter Isolated from Cotton-Top Tamarins with Ulcerative Colitis, Has Proinflammatory Properties and Induces Typhlocolitis and Dysplasia in Gnotobiotic IL-10-/- Mice.</title>
        <authorList>
            <person name="Shen Z."/>
            <person name="Mannion A."/>
            <person name="Whary M.T."/>
            <person name="Muthupalani S."/>
            <person name="Sheh A."/>
            <person name="Feng Y."/>
            <person name="Gong G."/>
            <person name="Vandamme P."/>
            <person name="Holcombe H.R."/>
            <person name="Paster B.J."/>
            <person name="Fox J.G."/>
        </authorList>
    </citation>
    <scope>NUCLEOTIDE SEQUENCE [LARGE SCALE GENOMIC DNA]</scope>
    <source>
        <strain evidence="2 3">MIT 97-6194</strain>
    </source>
</reference>
<proteinExistence type="predicted"/>
<accession>A0A347VSK5</accession>
<evidence type="ECO:0000313" key="1">
    <source>
        <dbReference type="EMBL" id="MWV69208.1"/>
    </source>
</evidence>
<name>A0A347VSK5_9HELI</name>
<reference evidence="2 3" key="1">
    <citation type="journal article" date="2014" name="Genome Announc.">
        <title>Draft genome sequences of eight enterohepatic helicobacter species isolated from both laboratory and wild rodents.</title>
        <authorList>
            <person name="Sheh A."/>
            <person name="Shen Z."/>
            <person name="Fox J.G."/>
        </authorList>
    </citation>
    <scope>NUCLEOTIDE SEQUENCE [LARGE SCALE GENOMIC DNA]</scope>
    <source>
        <strain evidence="2 3">MIT 97-6194</strain>
    </source>
</reference>
<evidence type="ECO:0000313" key="3">
    <source>
        <dbReference type="Proteomes" id="UP000029714"/>
    </source>
</evidence>
<reference evidence="2" key="3">
    <citation type="submission" date="2018-04" db="EMBL/GenBank/DDBJ databases">
        <authorList>
            <person name="Sheh A."/>
            <person name="Shen Z."/>
            <person name="Mannion A.J."/>
            <person name="Fox J.G."/>
        </authorList>
    </citation>
    <scope>NUCLEOTIDE SEQUENCE</scope>
    <source>
        <strain evidence="2">MIT 97-6194</strain>
    </source>
</reference>
<reference evidence="1 4" key="4">
    <citation type="submission" date="2019-12" db="EMBL/GenBank/DDBJ databases">
        <title>Multi-Generational Helicobacter saguini Isolates.</title>
        <authorList>
            <person name="Mannion A."/>
            <person name="Shen Z."/>
            <person name="Fox J.G."/>
        </authorList>
    </citation>
    <scope>NUCLEOTIDE SEQUENCE [LARGE SCALE GENOMIC DNA]</scope>
    <source>
        <strain evidence="1">16-048</strain>
        <strain evidence="4">16-048 (F4)</strain>
    </source>
</reference>
<gene>
    <name evidence="1" type="ORF">DCO61_04080</name>
    <name evidence="2" type="ORF">LS64_008605</name>
</gene>
<comment type="caution">
    <text evidence="2">The sequence shown here is derived from an EMBL/GenBank/DDBJ whole genome shotgun (WGS) entry which is preliminary data.</text>
</comment>
<protein>
    <submittedName>
        <fullName evidence="2">Uncharacterized protein</fullName>
    </submittedName>
</protein>
<evidence type="ECO:0000313" key="4">
    <source>
        <dbReference type="Proteomes" id="UP000477070"/>
    </source>
</evidence>
<dbReference type="RefSeq" id="WP_034573945.1">
    <property type="nucleotide sequence ID" value="NZ_JRMP02000014.1"/>
</dbReference>
<dbReference type="Proteomes" id="UP000029714">
    <property type="component" value="Unassembled WGS sequence"/>
</dbReference>
<evidence type="ECO:0000313" key="2">
    <source>
        <dbReference type="EMBL" id="TLD93295.1"/>
    </source>
</evidence>
<dbReference type="EMBL" id="QBIU01000001">
    <property type="protein sequence ID" value="MWV69208.1"/>
    <property type="molecule type" value="Genomic_DNA"/>
</dbReference>
<dbReference type="EMBL" id="JRMP02000014">
    <property type="protein sequence ID" value="TLD93295.1"/>
    <property type="molecule type" value="Genomic_DNA"/>
</dbReference>
<dbReference type="AlphaFoldDB" id="A0A347VSK5"/>
<keyword evidence="3" id="KW-1185">Reference proteome</keyword>
<dbReference type="Proteomes" id="UP000477070">
    <property type="component" value="Unassembled WGS sequence"/>
</dbReference>
<sequence length="83" mass="9197">MTLIVENVNKDLEKAIKAMARLANAKVRNGDCMQSKTSLESKSAVKSKGGLKAALKEYKNDKKAGKIKTYDSFEEFEKDLLQG</sequence>